<protein>
    <recommendedName>
        <fullName evidence="6">Major facilitator superfamily (MFS) profile domain-containing protein</fullName>
    </recommendedName>
</protein>
<comment type="subcellular location">
    <subcellularLocation>
        <location evidence="1">Membrane</location>
        <topology evidence="1">Multi-pass membrane protein</topology>
    </subcellularLocation>
</comment>
<dbReference type="Gene3D" id="1.20.1250.20">
    <property type="entry name" value="MFS general substrate transporter like domains"/>
    <property type="match status" value="2"/>
</dbReference>
<dbReference type="RefSeq" id="XP_001729091.1">
    <property type="nucleotide sequence ID" value="XM_001729039.1"/>
</dbReference>
<feature type="transmembrane region" description="Helical" evidence="3">
    <location>
        <begin position="383"/>
        <end position="402"/>
    </location>
</feature>
<dbReference type="GeneID" id="5853398"/>
<comment type="similarity">
    <text evidence="2">Belongs to the major facilitator superfamily. Monocarboxylate porter (TC 2.A.1.13) family.</text>
</comment>
<dbReference type="OMA" id="RADIAWI"/>
<dbReference type="InterPro" id="IPR036259">
    <property type="entry name" value="MFS_trans_sf"/>
</dbReference>
<feature type="transmembrane region" description="Helical" evidence="3">
    <location>
        <begin position="86"/>
        <end position="106"/>
    </location>
</feature>
<evidence type="ECO:0000256" key="1">
    <source>
        <dbReference type="ARBA" id="ARBA00004141"/>
    </source>
</evidence>
<keyword evidence="3" id="KW-1133">Transmembrane helix</keyword>
<dbReference type="PANTHER" id="PTHR11360">
    <property type="entry name" value="MONOCARBOXYLATE TRANSPORTER"/>
    <property type="match status" value="1"/>
</dbReference>
<feature type="transmembrane region" description="Helical" evidence="3">
    <location>
        <begin position="287"/>
        <end position="307"/>
    </location>
</feature>
<evidence type="ECO:0000313" key="4">
    <source>
        <dbReference type="EMBL" id="EDP41877.1"/>
    </source>
</evidence>
<dbReference type="Proteomes" id="UP000008837">
    <property type="component" value="Unassembled WGS sequence"/>
</dbReference>
<organism evidence="4 5">
    <name type="scientific">Malassezia globosa (strain ATCC MYA-4612 / CBS 7966)</name>
    <name type="common">Dandruff-associated fungus</name>
    <dbReference type="NCBI Taxonomy" id="425265"/>
    <lineage>
        <taxon>Eukaryota</taxon>
        <taxon>Fungi</taxon>
        <taxon>Dikarya</taxon>
        <taxon>Basidiomycota</taxon>
        <taxon>Ustilaginomycotina</taxon>
        <taxon>Malasseziomycetes</taxon>
        <taxon>Malasseziales</taxon>
        <taxon>Malasseziaceae</taxon>
        <taxon>Malassezia</taxon>
    </lineage>
</organism>
<dbReference type="Pfam" id="PF07690">
    <property type="entry name" value="MFS_1"/>
    <property type="match status" value="1"/>
</dbReference>
<dbReference type="PANTHER" id="PTHR11360:SF130">
    <property type="entry name" value="MAJOR FACILITATOR SUPERFAMILY (MFS) PROFILE DOMAIN-CONTAINING PROTEIN-RELATED"/>
    <property type="match status" value="1"/>
</dbReference>
<feature type="transmembrane region" description="Helical" evidence="3">
    <location>
        <begin position="112"/>
        <end position="135"/>
    </location>
</feature>
<dbReference type="SUPFAM" id="SSF103473">
    <property type="entry name" value="MFS general substrate transporter"/>
    <property type="match status" value="1"/>
</dbReference>
<dbReference type="InterPro" id="IPR011701">
    <property type="entry name" value="MFS"/>
</dbReference>
<dbReference type="GO" id="GO:0022857">
    <property type="term" value="F:transmembrane transporter activity"/>
    <property type="evidence" value="ECO:0007669"/>
    <property type="project" value="InterPro"/>
</dbReference>
<feature type="transmembrane region" description="Helical" evidence="3">
    <location>
        <begin position="147"/>
        <end position="167"/>
    </location>
</feature>
<evidence type="ECO:0000256" key="2">
    <source>
        <dbReference type="ARBA" id="ARBA00006727"/>
    </source>
</evidence>
<evidence type="ECO:0000313" key="5">
    <source>
        <dbReference type="Proteomes" id="UP000008837"/>
    </source>
</evidence>
<keyword evidence="5" id="KW-1185">Reference proteome</keyword>
<feature type="transmembrane region" description="Helical" evidence="3">
    <location>
        <begin position="349"/>
        <end position="371"/>
    </location>
</feature>
<proteinExistence type="inferred from homology"/>
<gene>
    <name evidence="4" type="ORF">MGL_3879</name>
</gene>
<dbReference type="VEuPathDB" id="FungiDB:MGL_3879"/>
<reference evidence="4 5" key="1">
    <citation type="journal article" date="2007" name="Proc. Natl. Acad. Sci. U.S.A.">
        <title>Dandruff-associated Malassezia genomes reveal convergent and divergent virulence traits shared with plant and human fungal pathogens.</title>
        <authorList>
            <person name="Xu J."/>
            <person name="Saunders C.W."/>
            <person name="Hu P."/>
            <person name="Grant R.A."/>
            <person name="Boekhout T."/>
            <person name="Kuramae E.E."/>
            <person name="Kronstad J.W."/>
            <person name="Deangelis Y.M."/>
            <person name="Reeder N.L."/>
            <person name="Johnstone K.R."/>
            <person name="Leland M."/>
            <person name="Fieno A.M."/>
            <person name="Begley W.M."/>
            <person name="Sun Y."/>
            <person name="Lacey M.P."/>
            <person name="Chaudhary T."/>
            <person name="Keough T."/>
            <person name="Chu L."/>
            <person name="Sears R."/>
            <person name="Yuan B."/>
            <person name="Dawson T.L.Jr."/>
        </authorList>
    </citation>
    <scope>NUCLEOTIDE SEQUENCE [LARGE SCALE GENOMIC DNA]</scope>
    <source>
        <strain evidence="5">ATCC MYA-4612 / CBS 7966</strain>
    </source>
</reference>
<feature type="transmembrane region" description="Helical" evidence="3">
    <location>
        <begin position="257"/>
        <end position="275"/>
    </location>
</feature>
<dbReference type="KEGG" id="mgl:MGL_3879"/>
<dbReference type="OrthoDB" id="6509908at2759"/>
<feature type="transmembrane region" description="Helical" evidence="3">
    <location>
        <begin position="60"/>
        <end position="79"/>
    </location>
</feature>
<dbReference type="AlphaFoldDB" id="A8QB36"/>
<feature type="transmembrane region" description="Helical" evidence="3">
    <location>
        <begin position="179"/>
        <end position="199"/>
    </location>
</feature>
<name>A8QB36_MALGO</name>
<comment type="caution">
    <text evidence="4">The sequence shown here is derived from an EMBL/GenBank/DDBJ whole genome shotgun (WGS) entry which is preliminary data.</text>
</comment>
<evidence type="ECO:0008006" key="6">
    <source>
        <dbReference type="Google" id="ProtNLM"/>
    </source>
</evidence>
<feature type="transmembrane region" description="Helical" evidence="3">
    <location>
        <begin position="313"/>
        <end position="337"/>
    </location>
</feature>
<feature type="transmembrane region" description="Helical" evidence="3">
    <location>
        <begin position="220"/>
        <end position="242"/>
    </location>
</feature>
<dbReference type="InterPro" id="IPR050327">
    <property type="entry name" value="Proton-linked_MCT"/>
</dbReference>
<evidence type="ECO:0000256" key="3">
    <source>
        <dbReference type="SAM" id="Phobius"/>
    </source>
</evidence>
<dbReference type="GO" id="GO:0016020">
    <property type="term" value="C:membrane"/>
    <property type="evidence" value="ECO:0007669"/>
    <property type="project" value="UniProtKB-SubCell"/>
</dbReference>
<sequence>MEKSAHVEEQQVDEPPDGGLVAWTQVLASHLTMFNSWGYMTSFGIFQPYYVKTLNQDPSNISWIGSLEYSCIFFMGFLAGRAADAGYVRTLLFCGFALQILGVFTTSACNTYWQFLLAQGVCQGLGCGLTFTPMVSLVSSYFKKKRVLAICIQASGTSSGGLVFPAIAKTLLPSVGFPWAVRAMGFVIVFNSAIILLLVKPRLPPRKNGRLVELSAFKEPTYLLYTIGIFLALWGNFVAYFYLRAYAKDIVHVSEDVSFNMLLVMNGIGIPGRIIPSLIADRLLGPVNTISIIILLAGVMMSCWITIKHTTSMWIFSVFYGLFSSAIQGLFPAALASLTSDPTKQGLRIGMACSVFSFACLSGSPIAGHLIEIHNGQYLHAQIFGLVNMFCGCAFVVACRTARCGLKIQKM</sequence>
<accession>A8QB36</accession>
<keyword evidence="3" id="KW-0472">Membrane</keyword>
<keyword evidence="3" id="KW-0812">Transmembrane</keyword>
<dbReference type="InParanoid" id="A8QB36"/>
<dbReference type="EMBL" id="AAYY01000015">
    <property type="protein sequence ID" value="EDP41877.1"/>
    <property type="molecule type" value="Genomic_DNA"/>
</dbReference>